<dbReference type="Gene3D" id="3.30.530.20">
    <property type="match status" value="1"/>
</dbReference>
<keyword evidence="1" id="KW-0472">Membrane</keyword>
<dbReference type="SUPFAM" id="SSF55961">
    <property type="entry name" value="Bet v1-like"/>
    <property type="match status" value="1"/>
</dbReference>
<keyword evidence="1" id="KW-0812">Transmembrane</keyword>
<dbReference type="Pfam" id="PF13781">
    <property type="entry name" value="DoxX_3"/>
    <property type="match status" value="1"/>
</dbReference>
<proteinExistence type="predicted"/>
<dbReference type="RefSeq" id="WP_074655428.1">
    <property type="nucleotide sequence ID" value="NZ_FNSD01000001.1"/>
</dbReference>
<keyword evidence="1" id="KW-1133">Transmembrane helix</keyword>
<dbReference type="InterPro" id="IPR023393">
    <property type="entry name" value="START-like_dom_sf"/>
</dbReference>
<name>A0A1H4TC02_9BACT</name>
<feature type="transmembrane region" description="Helical" evidence="1">
    <location>
        <begin position="215"/>
        <end position="234"/>
    </location>
</feature>
<accession>A0A1H4TC02</accession>
<evidence type="ECO:0000256" key="1">
    <source>
        <dbReference type="SAM" id="Phobius"/>
    </source>
</evidence>
<organism evidence="2 3">
    <name type="scientific">Terriglobus roseus</name>
    <dbReference type="NCBI Taxonomy" id="392734"/>
    <lineage>
        <taxon>Bacteria</taxon>
        <taxon>Pseudomonadati</taxon>
        <taxon>Acidobacteriota</taxon>
        <taxon>Terriglobia</taxon>
        <taxon>Terriglobales</taxon>
        <taxon>Acidobacteriaceae</taxon>
        <taxon>Terriglobus</taxon>
    </lineage>
</organism>
<gene>
    <name evidence="2" type="ORF">SAMN05443244_3711</name>
</gene>
<protein>
    <submittedName>
        <fullName evidence="2">DoxX-like family protein</fullName>
    </submittedName>
</protein>
<evidence type="ECO:0000313" key="3">
    <source>
        <dbReference type="Proteomes" id="UP000182409"/>
    </source>
</evidence>
<sequence length="307" mass="34798">MTTRRQPGIYVEILIDAPLERVWELTQEPGVHQRWDLRFTNIEYLPRPSSEEPQRFLYETRIGAGLAIRGTGESIATRTAEDGSAISSLRFASDDALSLIHEGAGYWRYIPTSSGLRFLTWYDYRTRFGRLGYLADRTIFRPLMGWATAWSFDRMRLWAEHGIPPELSLRMAVIHAMCRTGIAFVWLWHGLVPKLIFKDPDEQAMLLQAGVGLRWLPWIGGGEILMGILVLALWRWRSLFLLNITLMIGALAAVLLRSPAYLSHAFNPMTLNLCVALLAGVGYIVSAQLPSARRCLRVDPREKDGNG</sequence>
<dbReference type="AlphaFoldDB" id="A0A1H4TC02"/>
<dbReference type="InterPro" id="IPR025695">
    <property type="entry name" value="DoxX-like"/>
</dbReference>
<reference evidence="2 3" key="1">
    <citation type="submission" date="2016-10" db="EMBL/GenBank/DDBJ databases">
        <authorList>
            <person name="de Groot N.N."/>
        </authorList>
    </citation>
    <scope>NUCLEOTIDE SEQUENCE [LARGE SCALE GENOMIC DNA]</scope>
    <source>
        <strain evidence="2 3">AB35.6</strain>
    </source>
</reference>
<dbReference type="Proteomes" id="UP000182409">
    <property type="component" value="Unassembled WGS sequence"/>
</dbReference>
<dbReference type="OrthoDB" id="6199084at2"/>
<dbReference type="EMBL" id="FNSD01000001">
    <property type="protein sequence ID" value="SEC53985.1"/>
    <property type="molecule type" value="Genomic_DNA"/>
</dbReference>
<evidence type="ECO:0000313" key="2">
    <source>
        <dbReference type="EMBL" id="SEC53985.1"/>
    </source>
</evidence>
<feature type="transmembrane region" description="Helical" evidence="1">
    <location>
        <begin position="269"/>
        <end position="287"/>
    </location>
</feature>
<feature type="transmembrane region" description="Helical" evidence="1">
    <location>
        <begin position="239"/>
        <end position="257"/>
    </location>
</feature>